<accession>A0A8T3VKQ2</accession>
<gene>
    <name evidence="2" type="ORF">E7Z74_07920</name>
</gene>
<comment type="caution">
    <text evidence="2">The sequence shown here is derived from an EMBL/GenBank/DDBJ whole genome shotgun (WGS) entry which is preliminary data.</text>
</comment>
<name>A0A8T3VKQ2_9EURY</name>
<reference evidence="2" key="1">
    <citation type="submission" date="2019-04" db="EMBL/GenBank/DDBJ databases">
        <title>Evolution of Biomass-Degrading Anaerobic Consortia Revealed by Metagenomics.</title>
        <authorList>
            <person name="Peng X."/>
        </authorList>
    </citation>
    <scope>NUCLEOTIDE SEQUENCE</scope>
    <source>
        <strain evidence="2">SIG13</strain>
    </source>
</reference>
<dbReference type="InterPro" id="IPR009839">
    <property type="entry name" value="SseB_N"/>
</dbReference>
<protein>
    <submittedName>
        <fullName evidence="2">SseB family protein</fullName>
    </submittedName>
</protein>
<dbReference type="Pfam" id="PF07179">
    <property type="entry name" value="SseB"/>
    <property type="match status" value="1"/>
</dbReference>
<evidence type="ECO:0000313" key="2">
    <source>
        <dbReference type="EMBL" id="MBE6511167.1"/>
    </source>
</evidence>
<dbReference type="Proteomes" id="UP000713479">
    <property type="component" value="Unassembled WGS sequence"/>
</dbReference>
<dbReference type="AlphaFoldDB" id="A0A8T3VKQ2"/>
<feature type="domain" description="SseB protein N-terminal" evidence="1">
    <location>
        <begin position="14"/>
        <end position="127"/>
    </location>
</feature>
<proteinExistence type="predicted"/>
<organism evidence="2 3">
    <name type="scientific">Methanobrevibacter millerae</name>
    <dbReference type="NCBI Taxonomy" id="230361"/>
    <lineage>
        <taxon>Archaea</taxon>
        <taxon>Methanobacteriati</taxon>
        <taxon>Methanobacteriota</taxon>
        <taxon>Methanomada group</taxon>
        <taxon>Methanobacteria</taxon>
        <taxon>Methanobacteriales</taxon>
        <taxon>Methanobacteriaceae</taxon>
        <taxon>Methanobrevibacter</taxon>
    </lineage>
</organism>
<evidence type="ECO:0000313" key="3">
    <source>
        <dbReference type="Proteomes" id="UP000713479"/>
    </source>
</evidence>
<sequence length="138" mass="15431">MNNIKKLINIKSSEATKEDNDALLAEIKNAQLIMPIEITSNLNLDDITVGDTIQFEDGLRFKPMKIANEAGETFIPLYSDDDEVHGHTSAIDIKTSNLAEMIDDNPENISGVVINPFSEFSVEIPMDSFLKLFEKEEN</sequence>
<evidence type="ECO:0000259" key="1">
    <source>
        <dbReference type="Pfam" id="PF07179"/>
    </source>
</evidence>
<dbReference type="EMBL" id="SUTF01000009">
    <property type="protein sequence ID" value="MBE6511167.1"/>
    <property type="molecule type" value="Genomic_DNA"/>
</dbReference>